<dbReference type="PANTHER" id="PTHR33078">
    <property type="entry name" value="PROTEIN YCF2-RELATED"/>
    <property type="match status" value="1"/>
</dbReference>
<dbReference type="Pfam" id="PF05695">
    <property type="entry name" value="Ycf2"/>
    <property type="match status" value="3"/>
</dbReference>
<keyword evidence="7" id="KW-0812">Transmembrane</keyword>
<feature type="transmembrane region" description="Helical" evidence="7">
    <location>
        <begin position="1273"/>
        <end position="1295"/>
    </location>
</feature>
<keyword evidence="9" id="KW-0150">Chloroplast</keyword>
<dbReference type="GO" id="GO:0005524">
    <property type="term" value="F:ATP binding"/>
    <property type="evidence" value="ECO:0007669"/>
    <property type="project" value="UniProtKB-KW"/>
</dbReference>
<dbReference type="InterPro" id="IPR008543">
    <property type="entry name" value="Uncharacterised_Ycf2"/>
</dbReference>
<dbReference type="PANTHER" id="PTHR33078:SF100">
    <property type="entry name" value="PROTEIN YCF2"/>
    <property type="match status" value="1"/>
</dbReference>
<evidence type="ECO:0000256" key="7">
    <source>
        <dbReference type="SAM" id="Phobius"/>
    </source>
</evidence>
<dbReference type="Gene3D" id="3.40.50.300">
    <property type="entry name" value="P-loop containing nucleotide triphosphate hydrolases"/>
    <property type="match status" value="2"/>
</dbReference>
<evidence type="ECO:0000313" key="9">
    <source>
        <dbReference type="EMBL" id="QJF46651.1"/>
    </source>
</evidence>
<dbReference type="EMBL" id="MH743153">
    <property type="protein sequence ID" value="QJF46625.1"/>
    <property type="molecule type" value="Genomic_DNA"/>
</dbReference>
<name>A0A6M3W0P7_9ARAE</name>
<sequence length="2248" mass="267202">MNRNRQFKFWTLELREILRKIKNSRSSVYSWIKFGSVVSFTHIFFHQERFMKLFDPRVLGILLSRDSRGSTRNRYFTTIKRVVLLVVAVLIFRINNQKMVERKNLYLMELLPIPTNSIGPANDTLEESFLSSNINRLIVSLLYLPKRKRLSEDPHESTWVLPINQKCIMPESNRGSRWWSNRIRKKRDSSCKISNETVVGIEISFKEKDSKYLEFLFLSYTPIRKDPDWELFYRFSPRKKRNIINSNSPFEILGKDMICYLMPAFREKRREGFFKQQGAEATIQSEHVSHLFLFSRNKWDISLQNCAQFHMWQFRQDLFVGWNKNRHESDFLRNLIWLDDVNVWLVNKDRFFSKLRNVLLNIQYDSTRSISVQVTDSRRRRSSHQFRDFFDSIRNEDSKYHKLIDQTEILWNPSTERTEIETEREKRMNNHLLPEEIEEFLGNSTRSIRSFFSDKWSELHLGSTRDQKFLKKKQDVSFVPSGRSENKEMVDIFKIIKYLQNTVSIHPISSDPGCDMVVPKNSEERFKKMANLFILSITESDLVYRRGFAFSIDSSGLTFLNRARDESKDQSLLVESFYRRIIEKSVRGKGPKLKIVVFDIMEAVYKYKRLIIQYIRYVLFRFFLMNRSDRNYVQKALNYIRYVLFRFFLMNRSDRNYVQKALNYIRYVLFRFFLMNRSYRNYVQKALNHIRYVLFRFFLMNRSYRNYVQKALNHIRYVLFRFFLMNRSYRNYVQKALNHITIMKYMINSNLKKSQKKWFDPLFSRTERCMNRDPNTYRYKRSNGSKNFQEHLEHFLSEQRNRFQVVFDQLRININQFLIDYTQPLSFFLSKILPLFFMSVRNISIHRSRQIYIYELNRTNDQLCDELLESIGAEIIRLNKMKSDRNSGRIRLRFIKIPGLTVHTRDTRDTRNNRRKSLFNPVSFFSTYDPVKPFRRGPLVYAFYKASRPGFRFNNPHFLWFCYCNKGFPFHVEKKTRINNYDFTYRQLLHTLFIRHKIFSIINKKKKNIFIFGGGEAVLPILKVSDMLGSNYFPKSGNETYNLYKSFSVSTMPDPCVRIGIYLIADISSTPLTEKEMDSFERTSCQPFSDMDLSGKNSCQYLSFNSNRGLIHTPCYKKLSGKRKKWSLCLKKCVENQHEKQQIYRTLQRDIDSALSNRSKRWNLFKTYMPWLFTSTGFKYLYFTLLDAFSDSLLILSISIRQKFVPIFHDIMHRLDISWKRRWMLLTQCSRISKISSKCLQKLLLYEETIHKNNESPFPALWPLIRSVNIQGLIYEILFLLIFVGYLININLLVFSRAFSELQTELEKIKFFFIPSYMIELEELLDKYPISISKQKQQDSYEDEDSFIAVFENGNKNFFFNIINLISNLISNPISFWINTRHISRTSKEIYAWIRKRKKIYDYAIEDILFSPIGTSDLIDDIPSLIAASDTSAYEYQFYNSDFNLGSIGDEYKKVKRWSQLYNLTIKNRIDQILLSLTHSDRLSKNESGYQMIEQPGSIYLGYLVDIHKKYLMDYKFNRSCLAERRIFLAHYQTITYSQTSRGANSFRFPSSHGKPFSLRLSLSPSRGILVIGSKGTGRSYLVKSLATNSYLPFITISTYRFPNYRARGPYMEFIKKWNFLYKLLRFVFRDSYDCDSPFSPAYYNSNYFYEYERTEDFLDPRQIFDDDSDNIDDDEVQSLRDALKLEGKSCLKIHLFIFCFSLQFELAKAISPCIIWIPDIHDLYMDESDDLSLGLLANSLSMNCESHSTNLVIASTHIPKKVDPALIAPNKSNTCIKVRRLLIPQRRKHLFTLLYTKGFHLEKQIKGFESMPLSSSAQDLVALTNEAISISMAQRKSIIETDTIRLALHRQTHVFRTRVRPIEDHGIIFYQIGRAVVQNVLLNNCLIDPISIYMKKRLQDDFLYKWYFELGTSMKKLTILLYLLSCSAGQVAQDLWSPPGPDETSGRTSSGFVGNDSDLVHGLLELEDALVGSSRKEKDCSQFDNNPLFLRSEPRNPLDIMKNKSCGFQYENNEYGTGFAGEDGGALNLDQQDKEDYLLNHIVWAPRIWRPWYNLFNCFERFNESGFSYGAHEENESMLEDKDSEWNWEFFRSESEQVRYQMRDMFSRERGFFREIQFIWEPEDPLFFLFKDQPIVSAFSRREIFSDEEMAKGFFLTSQINTPLYIYNRGLLQNTPEIELLIHRQRTNSSLFYRSFRSNTILESYQYLSNLFLSNRRLLDQITRTLLRKGWLFPDEIQHLINNELNH</sequence>
<keyword evidence="4 6" id="KW-0547">Nucleotide-binding</keyword>
<dbReference type="InterPro" id="IPR027417">
    <property type="entry name" value="P-loop_NTPase"/>
</dbReference>
<geneLocation type="chloroplast" evidence="9"/>
<comment type="similarity">
    <text evidence="2 6">Belongs to the Ycf2 family.</text>
</comment>
<protein>
    <recommendedName>
        <fullName evidence="6">Protein Ycf2</fullName>
    </recommendedName>
</protein>
<dbReference type="HAMAP" id="MF_01330">
    <property type="entry name" value="Ycf2"/>
    <property type="match status" value="1"/>
</dbReference>
<organism evidence="9">
    <name type="scientific">Zantedeschia elliottiana</name>
    <dbReference type="NCBI Taxonomy" id="94108"/>
    <lineage>
        <taxon>Eukaryota</taxon>
        <taxon>Viridiplantae</taxon>
        <taxon>Streptophyta</taxon>
        <taxon>Embryophyta</taxon>
        <taxon>Tracheophyta</taxon>
        <taxon>Spermatophyta</taxon>
        <taxon>Magnoliopsida</taxon>
        <taxon>Liliopsida</taxon>
        <taxon>Araceae</taxon>
        <taxon>Philodendroideae</taxon>
        <taxon>Zantedeschieae</taxon>
        <taxon>Zantedeschia</taxon>
    </lineage>
</organism>
<dbReference type="EMBL" id="MH743153">
    <property type="protein sequence ID" value="QJF46651.1"/>
    <property type="molecule type" value="Genomic_DNA"/>
</dbReference>
<feature type="domain" description="Ycf2 N-terminal" evidence="8">
    <location>
        <begin position="710"/>
        <end position="1331"/>
    </location>
</feature>
<feature type="binding site" evidence="6">
    <location>
        <begin position="1573"/>
        <end position="1580"/>
    </location>
    <ligand>
        <name>ATP</name>
        <dbReference type="ChEBI" id="CHEBI:30616"/>
    </ligand>
</feature>
<evidence type="ECO:0000256" key="1">
    <source>
        <dbReference type="ARBA" id="ARBA00002329"/>
    </source>
</evidence>
<comment type="function">
    <text evidence="1 6">Probable ATPase of unknown function. Its presence in a non-photosynthetic plant (Epifagus virginiana) and experiments in tobacco indicate that it has an essential function which is probably not related to photosynthesis.</text>
</comment>
<accession>A0A6M3W0P7</accession>
<dbReference type="InterPro" id="IPR056777">
    <property type="entry name" value="Ycf2_N"/>
</dbReference>
<evidence type="ECO:0000256" key="3">
    <source>
        <dbReference type="ARBA" id="ARBA00022640"/>
    </source>
</evidence>
<keyword evidence="3 9" id="KW-0934">Plastid</keyword>
<evidence type="ECO:0000256" key="5">
    <source>
        <dbReference type="ARBA" id="ARBA00022840"/>
    </source>
</evidence>
<keyword evidence="7" id="KW-0472">Membrane</keyword>
<keyword evidence="7" id="KW-1133">Transmembrane helix</keyword>
<feature type="domain" description="Ycf2 N-terminal" evidence="8">
    <location>
        <begin position="521"/>
        <end position="632"/>
    </location>
</feature>
<reference evidence="9" key="1">
    <citation type="submission" date="2018-08" db="EMBL/GenBank/DDBJ databases">
        <title>The Complete Chloroplast Genome and Comparative Analysis of Four Zantedeschia Ornamental Species.</title>
        <authorList>
            <person name="He S."/>
            <person name="Wu H."/>
        </authorList>
    </citation>
    <scope>NUCLEOTIDE SEQUENCE</scope>
</reference>
<proteinExistence type="inferred from homology"/>
<dbReference type="Gene3D" id="1.10.8.60">
    <property type="match status" value="1"/>
</dbReference>
<dbReference type="GO" id="GO:0009570">
    <property type="term" value="C:chloroplast stroma"/>
    <property type="evidence" value="ECO:0007669"/>
    <property type="project" value="UniProtKB-SubCell"/>
</dbReference>
<feature type="domain" description="Ycf2 N-terminal" evidence="8">
    <location>
        <begin position="4"/>
        <end position="520"/>
    </location>
</feature>
<dbReference type="SUPFAM" id="SSF52540">
    <property type="entry name" value="P-loop containing nucleoside triphosphate hydrolases"/>
    <property type="match status" value="1"/>
</dbReference>
<evidence type="ECO:0000256" key="4">
    <source>
        <dbReference type="ARBA" id="ARBA00022741"/>
    </source>
</evidence>
<evidence type="ECO:0000256" key="6">
    <source>
        <dbReference type="HAMAP-Rule" id="MF_01330"/>
    </source>
</evidence>
<evidence type="ECO:0000256" key="2">
    <source>
        <dbReference type="ARBA" id="ARBA00009361"/>
    </source>
</evidence>
<feature type="transmembrane region" description="Helical" evidence="7">
    <location>
        <begin position="28"/>
        <end position="45"/>
    </location>
</feature>
<evidence type="ECO:0000259" key="8">
    <source>
        <dbReference type="Pfam" id="PF05695"/>
    </source>
</evidence>
<gene>
    <name evidence="6 9" type="primary">ycf2</name>
</gene>
<keyword evidence="5 6" id="KW-0067">ATP-binding</keyword>
<comment type="subcellular location">
    <subcellularLocation>
        <location evidence="6">Plastid</location>
        <location evidence="6">Chloroplast stroma</location>
    </subcellularLocation>
</comment>